<sequence length="234" mass="27060">MPDCARNMHLDPSQERSRHQKIMDALSIRLTDSRINAEQSFVNFVAAVCVQEDSSSLTDWRPDDMLYWASSGSYHLLKPVLGGDHKANEVDLNTHDAFLVRNIKVEYMENFIESPEEFEIVFREINLPECTRASMERRLDGPTIVRCRNVNFECFRHENTTEKDIAECSRAASDYPGERIAPVTRGQEDLTTNARNEPREQINVFLKARKTISDQRDYWKCYFVIDIRHGGVAV</sequence>
<proteinExistence type="predicted"/>
<name>D8R806_SELML</name>
<dbReference type="AlphaFoldDB" id="D8R806"/>
<keyword evidence="2" id="KW-1185">Reference proteome</keyword>
<organism evidence="2">
    <name type="scientific">Selaginella moellendorffii</name>
    <name type="common">Spikemoss</name>
    <dbReference type="NCBI Taxonomy" id="88036"/>
    <lineage>
        <taxon>Eukaryota</taxon>
        <taxon>Viridiplantae</taxon>
        <taxon>Streptophyta</taxon>
        <taxon>Embryophyta</taxon>
        <taxon>Tracheophyta</taxon>
        <taxon>Lycopodiopsida</taxon>
        <taxon>Selaginellales</taxon>
        <taxon>Selaginellaceae</taxon>
        <taxon>Selaginella</taxon>
    </lineage>
</organism>
<evidence type="ECO:0000313" key="2">
    <source>
        <dbReference type="Proteomes" id="UP000001514"/>
    </source>
</evidence>
<dbReference type="HOGENOM" id="CLU_1186697_0_0_1"/>
<dbReference type="Proteomes" id="UP000001514">
    <property type="component" value="Unassembled WGS sequence"/>
</dbReference>
<reference evidence="1 2" key="1">
    <citation type="journal article" date="2011" name="Science">
        <title>The Selaginella genome identifies genetic changes associated with the evolution of vascular plants.</title>
        <authorList>
            <person name="Banks J.A."/>
            <person name="Nishiyama T."/>
            <person name="Hasebe M."/>
            <person name="Bowman J.L."/>
            <person name="Gribskov M."/>
            <person name="dePamphilis C."/>
            <person name="Albert V.A."/>
            <person name="Aono N."/>
            <person name="Aoyama T."/>
            <person name="Ambrose B.A."/>
            <person name="Ashton N.W."/>
            <person name="Axtell M.J."/>
            <person name="Barker E."/>
            <person name="Barker M.S."/>
            <person name="Bennetzen J.L."/>
            <person name="Bonawitz N.D."/>
            <person name="Chapple C."/>
            <person name="Cheng C."/>
            <person name="Correa L.G."/>
            <person name="Dacre M."/>
            <person name="DeBarry J."/>
            <person name="Dreyer I."/>
            <person name="Elias M."/>
            <person name="Engstrom E.M."/>
            <person name="Estelle M."/>
            <person name="Feng L."/>
            <person name="Finet C."/>
            <person name="Floyd S.K."/>
            <person name="Frommer W.B."/>
            <person name="Fujita T."/>
            <person name="Gramzow L."/>
            <person name="Gutensohn M."/>
            <person name="Harholt J."/>
            <person name="Hattori M."/>
            <person name="Heyl A."/>
            <person name="Hirai T."/>
            <person name="Hiwatashi Y."/>
            <person name="Ishikawa M."/>
            <person name="Iwata M."/>
            <person name="Karol K.G."/>
            <person name="Koehler B."/>
            <person name="Kolukisaoglu U."/>
            <person name="Kubo M."/>
            <person name="Kurata T."/>
            <person name="Lalonde S."/>
            <person name="Li K."/>
            <person name="Li Y."/>
            <person name="Litt A."/>
            <person name="Lyons E."/>
            <person name="Manning G."/>
            <person name="Maruyama T."/>
            <person name="Michael T.P."/>
            <person name="Mikami K."/>
            <person name="Miyazaki S."/>
            <person name="Morinaga S."/>
            <person name="Murata T."/>
            <person name="Mueller-Roeber B."/>
            <person name="Nelson D.R."/>
            <person name="Obara M."/>
            <person name="Oguri Y."/>
            <person name="Olmstead R.G."/>
            <person name="Onodera N."/>
            <person name="Petersen B.L."/>
            <person name="Pils B."/>
            <person name="Prigge M."/>
            <person name="Rensing S.A."/>
            <person name="Riano-Pachon D.M."/>
            <person name="Roberts A.W."/>
            <person name="Sato Y."/>
            <person name="Scheller H.V."/>
            <person name="Schulz B."/>
            <person name="Schulz C."/>
            <person name="Shakirov E.V."/>
            <person name="Shibagaki N."/>
            <person name="Shinohara N."/>
            <person name="Shippen D.E."/>
            <person name="Soerensen I."/>
            <person name="Sotooka R."/>
            <person name="Sugimoto N."/>
            <person name="Sugita M."/>
            <person name="Sumikawa N."/>
            <person name="Tanurdzic M."/>
            <person name="Theissen G."/>
            <person name="Ulvskov P."/>
            <person name="Wakazuki S."/>
            <person name="Weng J.K."/>
            <person name="Willats W.W."/>
            <person name="Wipf D."/>
            <person name="Wolf P.G."/>
            <person name="Yang L."/>
            <person name="Zimmer A.D."/>
            <person name="Zhu Q."/>
            <person name="Mitros T."/>
            <person name="Hellsten U."/>
            <person name="Loque D."/>
            <person name="Otillar R."/>
            <person name="Salamov A."/>
            <person name="Schmutz J."/>
            <person name="Shapiro H."/>
            <person name="Lindquist E."/>
            <person name="Lucas S."/>
            <person name="Rokhsar D."/>
            <person name="Grigoriev I.V."/>
        </authorList>
    </citation>
    <scope>NUCLEOTIDE SEQUENCE [LARGE SCALE GENOMIC DNA]</scope>
</reference>
<gene>
    <name evidence="1" type="ORF">SELMODRAFT_408350</name>
</gene>
<dbReference type="InParanoid" id="D8R806"/>
<accession>D8R806</accession>
<dbReference type="EMBL" id="GL377573">
    <property type="protein sequence ID" value="EFJ31623.1"/>
    <property type="molecule type" value="Genomic_DNA"/>
</dbReference>
<dbReference type="KEGG" id="smo:SELMODRAFT_408350"/>
<evidence type="ECO:0000313" key="1">
    <source>
        <dbReference type="EMBL" id="EFJ31623.1"/>
    </source>
</evidence>
<protein>
    <submittedName>
        <fullName evidence="1">Uncharacterized protein</fullName>
    </submittedName>
</protein>
<dbReference type="Gramene" id="EFJ31623">
    <property type="protein sequence ID" value="EFJ31623"/>
    <property type="gene ID" value="SELMODRAFT_408350"/>
</dbReference>